<dbReference type="PANTHER" id="PTHR47447">
    <property type="entry name" value="OS03G0856100 PROTEIN"/>
    <property type="match status" value="1"/>
</dbReference>
<dbReference type="Pfam" id="PF12854">
    <property type="entry name" value="PPR_1"/>
    <property type="match status" value="1"/>
</dbReference>
<evidence type="ECO:0000256" key="3">
    <source>
        <dbReference type="PROSITE-ProRule" id="PRU00708"/>
    </source>
</evidence>
<dbReference type="Pfam" id="PF13812">
    <property type="entry name" value="PPR_3"/>
    <property type="match status" value="2"/>
</dbReference>
<evidence type="ECO:0008006" key="7">
    <source>
        <dbReference type="Google" id="ProtNLM"/>
    </source>
</evidence>
<keyword evidence="2" id="KW-0677">Repeat</keyword>
<dbReference type="OrthoDB" id="185373at2759"/>
<dbReference type="Pfam" id="PF01535">
    <property type="entry name" value="PPR"/>
    <property type="match status" value="2"/>
</dbReference>
<feature type="repeat" description="PPR" evidence="3">
    <location>
        <begin position="658"/>
        <end position="692"/>
    </location>
</feature>
<dbReference type="Pfam" id="PF13041">
    <property type="entry name" value="PPR_2"/>
    <property type="match status" value="1"/>
</dbReference>
<feature type="repeat" description="PPR" evidence="3">
    <location>
        <begin position="794"/>
        <end position="829"/>
    </location>
</feature>
<feature type="compositionally biased region" description="Basic residues" evidence="4">
    <location>
        <begin position="23"/>
        <end position="32"/>
    </location>
</feature>
<evidence type="ECO:0000256" key="1">
    <source>
        <dbReference type="ARBA" id="ARBA00007626"/>
    </source>
</evidence>
<dbReference type="Gene3D" id="1.25.40.10">
    <property type="entry name" value="Tetratricopeptide repeat domain"/>
    <property type="match status" value="3"/>
</dbReference>
<dbReference type="NCBIfam" id="TIGR00756">
    <property type="entry name" value="PPR"/>
    <property type="match status" value="3"/>
</dbReference>
<comment type="similarity">
    <text evidence="1">Belongs to the PPR family. P subfamily.</text>
</comment>
<proteinExistence type="inferred from homology"/>
<sequence>MVFGVLRAAPSCSGPSSTISSTRSRHKDRKNARSTLDIPLPRSPLVTCQGKIHRLEVESASSSSVSSSVHQSELQIIQAPAQSLNDFHAMGLQAMPAEEELPHELQQLLDPHAPVLLPTADTIRKSPLNNRKLDRLVSKLGRSKDTWRRSLVLFEWLKTIGHVMDDRLTTTVMRLCADNGDPSSALAIYNWMQAPAQVGGAGLSPSIFTYTAAMRASISARLPERAMQIWLDAEASGVEPDCRMCVAYMEACVRLGQCQRALSVYTRMRSAPSQSAMCPSVHAYTVAMRAACEDGKWERALDIWVDMRDAGCEPTGHAYAAAISACATGGDWMRAVSLFEEMASNGVQPDVVSCTALVTALASSGEADKAEAVIKWMLRNKLTPNVRTYSSLITCMGNAKQWNRAVEVLKYMQLPEWGSVQPNAYTYSAVLKILGEHGQWKLAEAVFGQVEQQVLVSRMSDHMKQRISSIRVVNPGSKEFTAPQSLGQGMRNSPINDVRTPVLRHEHMETSRSTQGSALPLLTGTFSRQDISGEGSSHFESNGVASQKILEMDPLHLKEQLHIKQLSRSLEQQQTTQKQSPLTPATNILNSRHGKLNKPRPSSASKDVLSFPVTLDDPELNPIQGIECTPDLLSSSNGGHGESKVTPGQHTYGVPLLNEVVCGAMMLVYERAGMWAEAVHLLSRARNMGIKPNTVMYNTAISASAKSGQVALAERLLEEAPEPDAISHETVVAAYGVCGKPKEAEAALLRMRKANFKPRDYAWCGLIAAYSLTRDIESALAVQRRIKQEGGTSSVHVYNALLAACERDGQKPEVALSLINAMTKEGIKPNALTQRLMGSVGRQGVEVVEGQQAALAAISAAVAAAGGILIHKGVF</sequence>
<dbReference type="Proteomes" id="UP000232323">
    <property type="component" value="Unassembled WGS sequence"/>
</dbReference>
<feature type="repeat" description="PPR" evidence="3">
    <location>
        <begin position="315"/>
        <end position="349"/>
    </location>
</feature>
<dbReference type="InterPro" id="IPR002885">
    <property type="entry name" value="PPR_rpt"/>
</dbReference>
<accession>A0A250XJA5</accession>
<feature type="region of interest" description="Disordered" evidence="4">
    <location>
        <begin position="1"/>
        <end position="40"/>
    </location>
</feature>
<dbReference type="PROSITE" id="PS51375">
    <property type="entry name" value="PPR"/>
    <property type="match status" value="7"/>
</dbReference>
<feature type="region of interest" description="Disordered" evidence="4">
    <location>
        <begin position="568"/>
        <end position="608"/>
    </location>
</feature>
<feature type="repeat" description="PPR" evidence="3">
    <location>
        <begin position="280"/>
        <end position="314"/>
    </location>
</feature>
<comment type="caution">
    <text evidence="5">The sequence shown here is derived from an EMBL/GenBank/DDBJ whole genome shotgun (WGS) entry which is preliminary data.</text>
</comment>
<dbReference type="STRING" id="1157962.A0A250XJA5"/>
<dbReference type="PANTHER" id="PTHR47447:SF17">
    <property type="entry name" value="OS12G0638900 PROTEIN"/>
    <property type="match status" value="1"/>
</dbReference>
<dbReference type="AlphaFoldDB" id="A0A250XJA5"/>
<feature type="compositionally biased region" description="Low complexity" evidence="4">
    <location>
        <begin position="10"/>
        <end position="22"/>
    </location>
</feature>
<feature type="repeat" description="PPR" evidence="3">
    <location>
        <begin position="350"/>
        <end position="384"/>
    </location>
</feature>
<dbReference type="InterPro" id="IPR011990">
    <property type="entry name" value="TPR-like_helical_dom_sf"/>
</dbReference>
<dbReference type="EMBL" id="BEGY01000093">
    <property type="protein sequence ID" value="GAX83171.1"/>
    <property type="molecule type" value="Genomic_DNA"/>
</dbReference>
<reference evidence="5 6" key="1">
    <citation type="submission" date="2017-08" db="EMBL/GenBank/DDBJ databases">
        <title>Acidophilic green algal genome provides insights into adaptation to an acidic environment.</title>
        <authorList>
            <person name="Hirooka S."/>
            <person name="Hirose Y."/>
            <person name="Kanesaki Y."/>
            <person name="Higuchi S."/>
            <person name="Fujiwara T."/>
            <person name="Onuma R."/>
            <person name="Era A."/>
            <person name="Ohbayashi R."/>
            <person name="Uzuka A."/>
            <person name="Nozaki H."/>
            <person name="Yoshikawa H."/>
            <person name="Miyagishima S.Y."/>
        </authorList>
    </citation>
    <scope>NUCLEOTIDE SEQUENCE [LARGE SCALE GENOMIC DNA]</scope>
    <source>
        <strain evidence="5 6">NIES-2499</strain>
    </source>
</reference>
<evidence type="ECO:0000256" key="2">
    <source>
        <dbReference type="ARBA" id="ARBA00022737"/>
    </source>
</evidence>
<name>A0A250XJA5_9CHLO</name>
<evidence type="ECO:0000256" key="4">
    <source>
        <dbReference type="SAM" id="MobiDB-lite"/>
    </source>
</evidence>
<evidence type="ECO:0000313" key="6">
    <source>
        <dbReference type="Proteomes" id="UP000232323"/>
    </source>
</evidence>
<organism evidence="5 6">
    <name type="scientific">Chlamydomonas eustigma</name>
    <dbReference type="NCBI Taxonomy" id="1157962"/>
    <lineage>
        <taxon>Eukaryota</taxon>
        <taxon>Viridiplantae</taxon>
        <taxon>Chlorophyta</taxon>
        <taxon>core chlorophytes</taxon>
        <taxon>Chlorophyceae</taxon>
        <taxon>CS clade</taxon>
        <taxon>Chlamydomonadales</taxon>
        <taxon>Chlamydomonadaceae</taxon>
        <taxon>Chlamydomonas</taxon>
    </lineage>
</organism>
<feature type="repeat" description="PPR" evidence="3">
    <location>
        <begin position="206"/>
        <end position="240"/>
    </location>
</feature>
<gene>
    <name evidence="5" type="ORF">CEUSTIGMA_g10597.t1</name>
</gene>
<evidence type="ECO:0000313" key="5">
    <source>
        <dbReference type="EMBL" id="GAX83171.1"/>
    </source>
</evidence>
<feature type="compositionally biased region" description="Polar residues" evidence="4">
    <location>
        <begin position="568"/>
        <end position="590"/>
    </location>
</feature>
<feature type="repeat" description="PPR" evidence="3">
    <location>
        <begin position="724"/>
        <end position="758"/>
    </location>
</feature>
<protein>
    <recommendedName>
        <fullName evidence="7">Pentacotripeptide-repeat region of PRORP domain-containing protein</fullName>
    </recommendedName>
</protein>
<keyword evidence="6" id="KW-1185">Reference proteome</keyword>